<protein>
    <submittedName>
        <fullName evidence="2">Uncharacterized protein</fullName>
    </submittedName>
</protein>
<proteinExistence type="predicted"/>
<dbReference type="EMBL" id="CP023344">
    <property type="protein sequence ID" value="ATC63100.1"/>
    <property type="molecule type" value="Genomic_DNA"/>
</dbReference>
<evidence type="ECO:0000313" key="2">
    <source>
        <dbReference type="EMBL" id="ATC63100.1"/>
    </source>
</evidence>
<organism evidence="2 3">
    <name type="scientific">Nibricoccus aquaticus</name>
    <dbReference type="NCBI Taxonomy" id="2576891"/>
    <lineage>
        <taxon>Bacteria</taxon>
        <taxon>Pseudomonadati</taxon>
        <taxon>Verrucomicrobiota</taxon>
        <taxon>Opitutia</taxon>
        <taxon>Opitutales</taxon>
        <taxon>Opitutaceae</taxon>
        <taxon>Nibricoccus</taxon>
    </lineage>
</organism>
<sequence>MHDEKKCSDRKIHAVFRLRETRGGAGAKVFSPRTSTLTRALGQKHASRHARHHTRCCASASSTGRCSVSDGSTQSAPIARVRAISACPTSRAHTAAISASAAACDERGAWISQMIGSDSTRALMPAPRPENQSPGSRKPHRLPAAIGPPRQLRILQQIPSCSPPRPTQLAAMIH</sequence>
<dbReference type="Proteomes" id="UP000217265">
    <property type="component" value="Chromosome"/>
</dbReference>
<dbReference type="AlphaFoldDB" id="A0A290Q7E7"/>
<evidence type="ECO:0000256" key="1">
    <source>
        <dbReference type="SAM" id="MobiDB-lite"/>
    </source>
</evidence>
<evidence type="ECO:0000313" key="3">
    <source>
        <dbReference type="Proteomes" id="UP000217265"/>
    </source>
</evidence>
<dbReference type="KEGG" id="vbh:CMV30_03525"/>
<feature type="region of interest" description="Disordered" evidence="1">
    <location>
        <begin position="121"/>
        <end position="145"/>
    </location>
</feature>
<accession>A0A290Q7E7</accession>
<gene>
    <name evidence="2" type="ORF">CMV30_03525</name>
</gene>
<keyword evidence="3" id="KW-1185">Reference proteome</keyword>
<reference evidence="2 3" key="1">
    <citation type="submission" date="2017-09" db="EMBL/GenBank/DDBJ databases">
        <title>Complete genome sequence of Verrucomicrobial strain HZ-65, isolated from freshwater.</title>
        <authorList>
            <person name="Choi A."/>
        </authorList>
    </citation>
    <scope>NUCLEOTIDE SEQUENCE [LARGE SCALE GENOMIC DNA]</scope>
    <source>
        <strain evidence="2 3">HZ-65</strain>
    </source>
</reference>
<name>A0A290Q7E7_9BACT</name>